<accession>A0A0G3GXE3</accession>
<dbReference type="PATRIC" id="fig|1050174.4.peg.2372"/>
<proteinExistence type="predicted"/>
<dbReference type="GO" id="GO:0006508">
    <property type="term" value="P:proteolysis"/>
    <property type="evidence" value="ECO:0007669"/>
    <property type="project" value="UniProtKB-KW"/>
</dbReference>
<sequence>MSLSTHRLRLEILLVLTLTFGMSGVRSLLRLVDSLTRGPLNSQTTTLYQPSAASAWLDASLQLCSALVLVAWGCLGVFLLAGDRIFLARYRWRDWLPGAGLAALIGLPGLALYVGAVAFGFSKEVVPSALEGWWAPLVLLVWAFANAFGEEFIVVGWLQTRLEALGLSPWAVLACSAVLRGSYHLYQGISAGFGNIIMGLLFGFYFQRTRRVWPLVLAHFLIDAVAFVGYQAIGGLEIPRLR</sequence>
<feature type="transmembrane region" description="Helical" evidence="1">
    <location>
        <begin position="101"/>
        <end position="121"/>
    </location>
</feature>
<organism evidence="3 4">
    <name type="scientific">Corynebacterium epidermidicanis</name>
    <dbReference type="NCBI Taxonomy" id="1050174"/>
    <lineage>
        <taxon>Bacteria</taxon>
        <taxon>Bacillati</taxon>
        <taxon>Actinomycetota</taxon>
        <taxon>Actinomycetes</taxon>
        <taxon>Mycobacteriales</taxon>
        <taxon>Corynebacteriaceae</taxon>
        <taxon>Corynebacterium</taxon>
    </lineage>
</organism>
<name>A0A0G3GXE3_9CORY</name>
<keyword evidence="1" id="KW-1133">Transmembrane helix</keyword>
<dbReference type="GO" id="GO:0080120">
    <property type="term" value="P:CAAX-box protein maturation"/>
    <property type="evidence" value="ECO:0007669"/>
    <property type="project" value="UniProtKB-ARBA"/>
</dbReference>
<keyword evidence="1" id="KW-0472">Membrane</keyword>
<dbReference type="STRING" id="1050174.CEPID_11750"/>
<feature type="transmembrane region" description="Helical" evidence="1">
    <location>
        <begin position="12"/>
        <end position="32"/>
    </location>
</feature>
<feature type="domain" description="CAAX prenyl protease 2/Lysostaphin resistance protein A-like" evidence="2">
    <location>
        <begin position="133"/>
        <end position="225"/>
    </location>
</feature>
<evidence type="ECO:0000259" key="2">
    <source>
        <dbReference type="Pfam" id="PF02517"/>
    </source>
</evidence>
<feature type="transmembrane region" description="Helical" evidence="1">
    <location>
        <begin position="59"/>
        <end position="81"/>
    </location>
</feature>
<reference evidence="3 4" key="1">
    <citation type="submission" date="2015-05" db="EMBL/GenBank/DDBJ databases">
        <title>Complete genome sequence of Corynebacterium epidermidicanis DSM 45586, isolated from the skin of a dog suffering from pruritus.</title>
        <authorList>
            <person name="Ruckert C."/>
            <person name="Albersmeier A."/>
            <person name="Winkler A."/>
            <person name="Tauch A."/>
        </authorList>
    </citation>
    <scope>NUCLEOTIDE SEQUENCE [LARGE SCALE GENOMIC DNA]</scope>
    <source>
        <strain evidence="3 4">DSM 45586</strain>
    </source>
</reference>
<keyword evidence="4" id="KW-1185">Reference proteome</keyword>
<feature type="transmembrane region" description="Helical" evidence="1">
    <location>
        <begin position="133"/>
        <end position="155"/>
    </location>
</feature>
<keyword evidence="1" id="KW-0812">Transmembrane</keyword>
<dbReference type="RefSeq" id="WP_047241060.1">
    <property type="nucleotide sequence ID" value="NZ_CP011541.1"/>
</dbReference>
<feature type="transmembrane region" description="Helical" evidence="1">
    <location>
        <begin position="185"/>
        <end position="205"/>
    </location>
</feature>
<dbReference type="KEGG" id="cei:CEPID_11750"/>
<protein>
    <submittedName>
        <fullName evidence="3">CAAX protease self-immunity</fullName>
    </submittedName>
</protein>
<dbReference type="Pfam" id="PF02517">
    <property type="entry name" value="Rce1-like"/>
    <property type="match status" value="1"/>
</dbReference>
<dbReference type="OrthoDB" id="4453618at2"/>
<dbReference type="EMBL" id="CP011541">
    <property type="protein sequence ID" value="AKK04178.1"/>
    <property type="molecule type" value="Genomic_DNA"/>
</dbReference>
<dbReference type="AlphaFoldDB" id="A0A0G3GXE3"/>
<dbReference type="GO" id="GO:0004175">
    <property type="term" value="F:endopeptidase activity"/>
    <property type="evidence" value="ECO:0007669"/>
    <property type="project" value="UniProtKB-ARBA"/>
</dbReference>
<evidence type="ECO:0000313" key="4">
    <source>
        <dbReference type="Proteomes" id="UP000035368"/>
    </source>
</evidence>
<feature type="transmembrane region" description="Helical" evidence="1">
    <location>
        <begin position="212"/>
        <end position="233"/>
    </location>
</feature>
<keyword evidence="3" id="KW-0645">Protease</keyword>
<feature type="transmembrane region" description="Helical" evidence="1">
    <location>
        <begin position="162"/>
        <end position="179"/>
    </location>
</feature>
<gene>
    <name evidence="3" type="ORF">CEPID_11750</name>
</gene>
<keyword evidence="3" id="KW-0378">Hydrolase</keyword>
<dbReference type="Proteomes" id="UP000035368">
    <property type="component" value="Chromosome"/>
</dbReference>
<dbReference type="InterPro" id="IPR003675">
    <property type="entry name" value="Rce1/LyrA-like_dom"/>
</dbReference>
<evidence type="ECO:0000313" key="3">
    <source>
        <dbReference type="EMBL" id="AKK04178.1"/>
    </source>
</evidence>
<evidence type="ECO:0000256" key="1">
    <source>
        <dbReference type="SAM" id="Phobius"/>
    </source>
</evidence>